<dbReference type="Pfam" id="PF08282">
    <property type="entry name" value="Hydrolase_3"/>
    <property type="match status" value="1"/>
</dbReference>
<dbReference type="InterPro" id="IPR023214">
    <property type="entry name" value="HAD_sf"/>
</dbReference>
<dbReference type="SUPFAM" id="SSF56784">
    <property type="entry name" value="HAD-like"/>
    <property type="match status" value="1"/>
</dbReference>
<gene>
    <name evidence="1" type="ORF">GCM10010384_06390</name>
</gene>
<keyword evidence="2" id="KW-1185">Reference proteome</keyword>
<dbReference type="PANTHER" id="PTHR10000:SF8">
    <property type="entry name" value="HAD SUPERFAMILY HYDROLASE-LIKE, TYPE 3"/>
    <property type="match status" value="1"/>
</dbReference>
<dbReference type="EMBL" id="BMWE01000001">
    <property type="protein sequence ID" value="GGY04831.1"/>
    <property type="molecule type" value="Genomic_DNA"/>
</dbReference>
<dbReference type="GO" id="GO:0016787">
    <property type="term" value="F:hydrolase activity"/>
    <property type="evidence" value="ECO:0007669"/>
    <property type="project" value="UniProtKB-KW"/>
</dbReference>
<evidence type="ECO:0000313" key="1">
    <source>
        <dbReference type="EMBL" id="GGY04831.1"/>
    </source>
</evidence>
<keyword evidence="1" id="KW-0378">Hydrolase</keyword>
<dbReference type="PROSITE" id="PS01228">
    <property type="entry name" value="COF_1"/>
    <property type="match status" value="1"/>
</dbReference>
<organism evidence="1 2">
    <name type="scientific">Streptomyces djakartensis</name>
    <dbReference type="NCBI Taxonomy" id="68193"/>
    <lineage>
        <taxon>Bacteria</taxon>
        <taxon>Bacillati</taxon>
        <taxon>Actinomycetota</taxon>
        <taxon>Actinomycetes</taxon>
        <taxon>Kitasatosporales</taxon>
        <taxon>Streptomycetaceae</taxon>
        <taxon>Streptomyces</taxon>
    </lineage>
</organism>
<name>A0ABQ2Z6F8_9ACTN</name>
<dbReference type="Gene3D" id="3.40.50.1000">
    <property type="entry name" value="HAD superfamily/HAD-like"/>
    <property type="match status" value="1"/>
</dbReference>
<accession>A0ABQ2Z6F8</accession>
<dbReference type="RefSeq" id="WP_190196076.1">
    <property type="nucleotide sequence ID" value="NZ_BMWE01000001.1"/>
</dbReference>
<proteinExistence type="predicted"/>
<sequence>MSAPDRIRLVCTDLDGTLLNERGAVGPLTHAALTEAARCGVPVVCVTGRPLRDALSVCRDIGTDGLVVCSNGAVVAEVATGKPLRCRGFSRRRARTALARLRARLPGVVLGVDTLHGLFLERGFEKLVPDCWQHACVPDVAEVPIPGDGVLKILAVHPDLVGPSLARRLVHPGDGVLATWSTPYFLEVAPTGVDKGAALRWLADHHAIRVAAVAAVGDMPNDLPMLRAAGLAAAVANAHPSVRRCADLILPSNEEEGVADLLSMVLSARQEEIR</sequence>
<dbReference type="PANTHER" id="PTHR10000">
    <property type="entry name" value="PHOSPHOSERINE PHOSPHATASE"/>
    <property type="match status" value="1"/>
</dbReference>
<dbReference type="InterPro" id="IPR036412">
    <property type="entry name" value="HAD-like_sf"/>
</dbReference>
<protein>
    <submittedName>
        <fullName evidence="1">Hydrolase</fullName>
    </submittedName>
</protein>
<dbReference type="Gene3D" id="3.30.1240.10">
    <property type="match status" value="1"/>
</dbReference>
<evidence type="ECO:0000313" key="2">
    <source>
        <dbReference type="Proteomes" id="UP000653308"/>
    </source>
</evidence>
<dbReference type="Proteomes" id="UP000653308">
    <property type="component" value="Unassembled WGS sequence"/>
</dbReference>
<comment type="caution">
    <text evidence="1">The sequence shown here is derived from an EMBL/GenBank/DDBJ whole genome shotgun (WGS) entry which is preliminary data.</text>
</comment>
<reference evidence="2" key="1">
    <citation type="journal article" date="2019" name="Int. J. Syst. Evol. Microbiol.">
        <title>The Global Catalogue of Microorganisms (GCM) 10K type strain sequencing project: providing services to taxonomists for standard genome sequencing and annotation.</title>
        <authorList>
            <consortium name="The Broad Institute Genomics Platform"/>
            <consortium name="The Broad Institute Genome Sequencing Center for Infectious Disease"/>
            <person name="Wu L."/>
            <person name="Ma J."/>
        </authorList>
    </citation>
    <scope>NUCLEOTIDE SEQUENCE [LARGE SCALE GENOMIC DNA]</scope>
    <source>
        <strain evidence="2">JCM 4957</strain>
    </source>
</reference>